<name>A0A8S1RLU1_9CILI</name>
<organism evidence="1 2">
    <name type="scientific">Paramecium sonneborni</name>
    <dbReference type="NCBI Taxonomy" id="65129"/>
    <lineage>
        <taxon>Eukaryota</taxon>
        <taxon>Sar</taxon>
        <taxon>Alveolata</taxon>
        <taxon>Ciliophora</taxon>
        <taxon>Intramacronucleata</taxon>
        <taxon>Oligohymenophorea</taxon>
        <taxon>Peniculida</taxon>
        <taxon>Parameciidae</taxon>
        <taxon>Paramecium</taxon>
    </lineage>
</organism>
<evidence type="ECO:0000313" key="2">
    <source>
        <dbReference type="Proteomes" id="UP000692954"/>
    </source>
</evidence>
<dbReference type="AlphaFoldDB" id="A0A8S1RLU1"/>
<reference evidence="1" key="1">
    <citation type="submission" date="2021-01" db="EMBL/GenBank/DDBJ databases">
        <authorList>
            <consortium name="Genoscope - CEA"/>
            <person name="William W."/>
        </authorList>
    </citation>
    <scope>NUCLEOTIDE SEQUENCE</scope>
</reference>
<accession>A0A8S1RLU1</accession>
<gene>
    <name evidence="1" type="ORF">PSON_ATCC_30995.1.T2300002</name>
</gene>
<keyword evidence="2" id="KW-1185">Reference proteome</keyword>
<sequence length="115" mass="13894">MYVSFIQKKAELIIVINSFLGQPPRRQLKKQQIQLIVPQFIINFQLQSYKNNPSILLLNFQQIVVSINLLIEKYRKLEVLKILCWDKIFYFPFINLKNCNLIQLQNVYIKWYLKC</sequence>
<proteinExistence type="predicted"/>
<comment type="caution">
    <text evidence="1">The sequence shown here is derived from an EMBL/GenBank/DDBJ whole genome shotgun (WGS) entry which is preliminary data.</text>
</comment>
<dbReference type="EMBL" id="CAJJDN010000230">
    <property type="protein sequence ID" value="CAD8129561.1"/>
    <property type="molecule type" value="Genomic_DNA"/>
</dbReference>
<evidence type="ECO:0000313" key="1">
    <source>
        <dbReference type="EMBL" id="CAD8129561.1"/>
    </source>
</evidence>
<protein>
    <submittedName>
        <fullName evidence="1">Uncharacterized protein</fullName>
    </submittedName>
</protein>
<dbReference type="Proteomes" id="UP000692954">
    <property type="component" value="Unassembled WGS sequence"/>
</dbReference>